<dbReference type="InterPro" id="IPR039265">
    <property type="entry name" value="DIR1-like"/>
</dbReference>
<keyword evidence="4" id="KW-1185">Reference proteome</keyword>
<sequence>MVGIRGYVFLSCLLTITLIVSVSCTNTVCNVPLTDLMECLPAITGARPPAPTRQCCKVIRRVDLPCLCRYKPQLAKFGANPEAAMAVPKRCGVKSTPRC</sequence>
<gene>
    <name evidence="3" type="ORF">HanXRQr2_Chr11g0480781</name>
</gene>
<feature type="domain" description="Bifunctional inhibitor/plant lipid transfer protein/seed storage helical" evidence="2">
    <location>
        <begin position="29"/>
        <end position="99"/>
    </location>
</feature>
<dbReference type="InterPro" id="IPR016140">
    <property type="entry name" value="Bifunc_inhib/LTP/seed_store"/>
</dbReference>
<dbReference type="AlphaFoldDB" id="A0A9K3MZQ6"/>
<reference evidence="3" key="2">
    <citation type="submission" date="2020-06" db="EMBL/GenBank/DDBJ databases">
        <title>Helianthus annuus Genome sequencing and assembly Release 2.</title>
        <authorList>
            <person name="Gouzy J."/>
            <person name="Langlade N."/>
            <person name="Munos S."/>
        </authorList>
    </citation>
    <scope>NUCLEOTIDE SEQUENCE</scope>
    <source>
        <tissue evidence="3">Leaves</tissue>
    </source>
</reference>
<evidence type="ECO:0000259" key="2">
    <source>
        <dbReference type="SMART" id="SM00499"/>
    </source>
</evidence>
<evidence type="ECO:0000313" key="4">
    <source>
        <dbReference type="Proteomes" id="UP000215914"/>
    </source>
</evidence>
<name>A0A9K3MZQ6_HELAN</name>
<comment type="caution">
    <text evidence="3">The sequence shown here is derived from an EMBL/GenBank/DDBJ whole genome shotgun (WGS) entry which is preliminary data.</text>
</comment>
<dbReference type="Pfam" id="PF14368">
    <property type="entry name" value="LTP_2"/>
    <property type="match status" value="1"/>
</dbReference>
<evidence type="ECO:0000256" key="1">
    <source>
        <dbReference type="SAM" id="SignalP"/>
    </source>
</evidence>
<protein>
    <submittedName>
        <fullName evidence="3">Lipid-transfer protein DIR1</fullName>
    </submittedName>
</protein>
<dbReference type="CDD" id="cd04660">
    <property type="entry name" value="nsLTP_like"/>
    <property type="match status" value="1"/>
</dbReference>
<accession>A0A9K3MZQ6</accession>
<dbReference type="GO" id="GO:0005504">
    <property type="term" value="F:fatty acid binding"/>
    <property type="evidence" value="ECO:0007669"/>
    <property type="project" value="InterPro"/>
</dbReference>
<dbReference type="PANTHER" id="PTHR33122">
    <property type="entry name" value="LIPID BINDING PROTEIN-RELATED"/>
    <property type="match status" value="1"/>
</dbReference>
<feature type="chain" id="PRO_5039886201" evidence="1">
    <location>
        <begin position="25"/>
        <end position="99"/>
    </location>
</feature>
<dbReference type="InterPro" id="IPR044741">
    <property type="entry name" value="NsLTP-like"/>
</dbReference>
<feature type="signal peptide" evidence="1">
    <location>
        <begin position="1"/>
        <end position="24"/>
    </location>
</feature>
<proteinExistence type="predicted"/>
<dbReference type="PROSITE" id="PS51257">
    <property type="entry name" value="PROKAR_LIPOPROTEIN"/>
    <property type="match status" value="1"/>
</dbReference>
<reference evidence="3" key="1">
    <citation type="journal article" date="2017" name="Nature">
        <title>The sunflower genome provides insights into oil metabolism, flowering and Asterid evolution.</title>
        <authorList>
            <person name="Badouin H."/>
            <person name="Gouzy J."/>
            <person name="Grassa C.J."/>
            <person name="Murat F."/>
            <person name="Staton S.E."/>
            <person name="Cottret L."/>
            <person name="Lelandais-Briere C."/>
            <person name="Owens G.L."/>
            <person name="Carrere S."/>
            <person name="Mayjonade B."/>
            <person name="Legrand L."/>
            <person name="Gill N."/>
            <person name="Kane N.C."/>
            <person name="Bowers J.E."/>
            <person name="Hubner S."/>
            <person name="Bellec A."/>
            <person name="Berard A."/>
            <person name="Berges H."/>
            <person name="Blanchet N."/>
            <person name="Boniface M.C."/>
            <person name="Brunel D."/>
            <person name="Catrice O."/>
            <person name="Chaidir N."/>
            <person name="Claudel C."/>
            <person name="Donnadieu C."/>
            <person name="Faraut T."/>
            <person name="Fievet G."/>
            <person name="Helmstetter N."/>
            <person name="King M."/>
            <person name="Knapp S.J."/>
            <person name="Lai Z."/>
            <person name="Le Paslier M.C."/>
            <person name="Lippi Y."/>
            <person name="Lorenzon L."/>
            <person name="Mandel J.R."/>
            <person name="Marage G."/>
            <person name="Marchand G."/>
            <person name="Marquand E."/>
            <person name="Bret-Mestries E."/>
            <person name="Morien E."/>
            <person name="Nambeesan S."/>
            <person name="Nguyen T."/>
            <person name="Pegot-Espagnet P."/>
            <person name="Pouilly N."/>
            <person name="Raftis F."/>
            <person name="Sallet E."/>
            <person name="Schiex T."/>
            <person name="Thomas J."/>
            <person name="Vandecasteele C."/>
            <person name="Vares D."/>
            <person name="Vear F."/>
            <person name="Vautrin S."/>
            <person name="Crespi M."/>
            <person name="Mangin B."/>
            <person name="Burke J.M."/>
            <person name="Salse J."/>
            <person name="Munos S."/>
            <person name="Vincourt P."/>
            <person name="Rieseberg L.H."/>
            <person name="Langlade N.B."/>
        </authorList>
    </citation>
    <scope>NUCLEOTIDE SEQUENCE</scope>
    <source>
        <tissue evidence="3">Leaves</tissue>
    </source>
</reference>
<dbReference type="InterPro" id="IPR036312">
    <property type="entry name" value="Bifun_inhib/LTP/seed_sf"/>
</dbReference>
<evidence type="ECO:0000313" key="3">
    <source>
        <dbReference type="EMBL" id="KAF5781208.1"/>
    </source>
</evidence>
<dbReference type="Proteomes" id="UP000215914">
    <property type="component" value="Unassembled WGS sequence"/>
</dbReference>
<keyword evidence="1" id="KW-0732">Signal</keyword>
<dbReference type="Gramene" id="mRNA:HanXRQr2_Chr11g0480781">
    <property type="protein sequence ID" value="CDS:HanXRQr2_Chr11g0480781.1"/>
    <property type="gene ID" value="HanXRQr2_Chr11g0480781"/>
</dbReference>
<dbReference type="PANTHER" id="PTHR33122:SF43">
    <property type="entry name" value="BIFUNCTIONAL INHIBITOR_PLANT LIPID TRANSFER PROTEIN_SEED STORAGE HELICAL DOMAIN-CONTAINING PROTEIN"/>
    <property type="match status" value="1"/>
</dbReference>
<organism evidence="3 4">
    <name type="scientific">Helianthus annuus</name>
    <name type="common">Common sunflower</name>
    <dbReference type="NCBI Taxonomy" id="4232"/>
    <lineage>
        <taxon>Eukaryota</taxon>
        <taxon>Viridiplantae</taxon>
        <taxon>Streptophyta</taxon>
        <taxon>Embryophyta</taxon>
        <taxon>Tracheophyta</taxon>
        <taxon>Spermatophyta</taxon>
        <taxon>Magnoliopsida</taxon>
        <taxon>eudicotyledons</taxon>
        <taxon>Gunneridae</taxon>
        <taxon>Pentapetalae</taxon>
        <taxon>asterids</taxon>
        <taxon>campanulids</taxon>
        <taxon>Asterales</taxon>
        <taxon>Asteraceae</taxon>
        <taxon>Asteroideae</taxon>
        <taxon>Heliantheae alliance</taxon>
        <taxon>Heliantheae</taxon>
        <taxon>Helianthus</taxon>
    </lineage>
</organism>
<dbReference type="EMBL" id="MNCJ02000326">
    <property type="protein sequence ID" value="KAF5781208.1"/>
    <property type="molecule type" value="Genomic_DNA"/>
</dbReference>
<dbReference type="SUPFAM" id="SSF47699">
    <property type="entry name" value="Bifunctional inhibitor/lipid-transfer protein/seed storage 2S albumin"/>
    <property type="match status" value="1"/>
</dbReference>
<dbReference type="Gene3D" id="1.10.110.10">
    <property type="entry name" value="Plant lipid-transfer and hydrophobic proteins"/>
    <property type="match status" value="1"/>
</dbReference>
<dbReference type="GO" id="GO:0009627">
    <property type="term" value="P:systemic acquired resistance"/>
    <property type="evidence" value="ECO:0007669"/>
    <property type="project" value="InterPro"/>
</dbReference>
<dbReference type="SMART" id="SM00499">
    <property type="entry name" value="AAI"/>
    <property type="match status" value="1"/>
</dbReference>